<dbReference type="PANTHER" id="PTHR19282">
    <property type="entry name" value="TETRASPANIN"/>
    <property type="match status" value="1"/>
</dbReference>
<keyword evidence="5 7" id="KW-0472">Membrane</keyword>
<feature type="disulfide bond" evidence="6">
    <location>
        <begin position="156"/>
        <end position="173"/>
    </location>
</feature>
<dbReference type="PIRSF" id="PIRSF002419">
    <property type="entry name" value="Tetraspanin"/>
    <property type="match status" value="1"/>
</dbReference>
<name>A0A814FYS0_ADIRI</name>
<dbReference type="Proteomes" id="UP000663852">
    <property type="component" value="Unassembled WGS sequence"/>
</dbReference>
<dbReference type="InterPro" id="IPR018499">
    <property type="entry name" value="Tetraspanin/Peripherin"/>
</dbReference>
<proteinExistence type="inferred from homology"/>
<dbReference type="EMBL" id="CAJNOJ010000058">
    <property type="protein sequence ID" value="CAF0991237.1"/>
    <property type="molecule type" value="Genomic_DNA"/>
</dbReference>
<comment type="similarity">
    <text evidence="2 7">Belongs to the tetraspanin (TM4SF) family.</text>
</comment>
<dbReference type="AlphaFoldDB" id="A0A814FYS0"/>
<evidence type="ECO:0000256" key="4">
    <source>
        <dbReference type="ARBA" id="ARBA00022989"/>
    </source>
</evidence>
<dbReference type="InterPro" id="IPR008952">
    <property type="entry name" value="Tetraspanin_EC2_sf"/>
</dbReference>
<evidence type="ECO:0000256" key="3">
    <source>
        <dbReference type="ARBA" id="ARBA00022692"/>
    </source>
</evidence>
<evidence type="ECO:0000313" key="8">
    <source>
        <dbReference type="EMBL" id="CAF0991237.1"/>
    </source>
</evidence>
<evidence type="ECO:0000256" key="7">
    <source>
        <dbReference type="RuleBase" id="RU361218"/>
    </source>
</evidence>
<evidence type="ECO:0000256" key="2">
    <source>
        <dbReference type="ARBA" id="ARBA00006840"/>
    </source>
</evidence>
<organism evidence="8 11">
    <name type="scientific">Adineta ricciae</name>
    <name type="common">Rotifer</name>
    <dbReference type="NCBI Taxonomy" id="249248"/>
    <lineage>
        <taxon>Eukaryota</taxon>
        <taxon>Metazoa</taxon>
        <taxon>Spiralia</taxon>
        <taxon>Gnathifera</taxon>
        <taxon>Rotifera</taxon>
        <taxon>Eurotatoria</taxon>
        <taxon>Bdelloidea</taxon>
        <taxon>Adinetida</taxon>
        <taxon>Adinetidae</taxon>
        <taxon>Adineta</taxon>
    </lineage>
</organism>
<evidence type="ECO:0000256" key="6">
    <source>
        <dbReference type="PIRSR" id="PIRSR002419-1"/>
    </source>
</evidence>
<sequence>MGVANCYPCAKYLLLVLNLFFWLSGLALILLGIYSLLLPEVQHIIQLFNFTTLPLSSIEIAVCLILLFGIIIFLIGLFGYCGAKRESRTCLILYIVLITCVLLLELALFVYIAMYYDQGQLLVKQRLVSQMKKYNHMYPSQYEKAIDYIQSKYHCCGIDSAYDYSDSHVPLSCCSIVSTTSCTVHQVGLTGTPGCYSSLTQTTFFWGKFFILLEIGLCGLSLIGVFLAICVCQNAMLYDEYTQTPYYI</sequence>
<comment type="caution">
    <text evidence="8">The sequence shown here is derived from an EMBL/GenBank/DDBJ whole genome shotgun (WGS) entry which is preliminary data.</text>
</comment>
<gene>
    <name evidence="8" type="ORF">EDS130_LOCUS14402</name>
    <name evidence="9" type="ORF">XAT740_LOCUS16445</name>
</gene>
<dbReference type="Pfam" id="PF00335">
    <property type="entry name" value="Tetraspanin"/>
    <property type="match status" value="1"/>
</dbReference>
<dbReference type="GO" id="GO:0005886">
    <property type="term" value="C:plasma membrane"/>
    <property type="evidence" value="ECO:0007669"/>
    <property type="project" value="TreeGrafter"/>
</dbReference>
<protein>
    <recommendedName>
        <fullName evidence="7">Tetraspanin</fullName>
    </recommendedName>
</protein>
<accession>A0A814FYS0</accession>
<keyword evidence="6" id="KW-1015">Disulfide bond</keyword>
<dbReference type="InterPro" id="IPR000301">
    <property type="entry name" value="Tetraspanin_animals"/>
</dbReference>
<feature type="transmembrane region" description="Helical" evidence="7">
    <location>
        <begin position="12"/>
        <end position="37"/>
    </location>
</feature>
<reference evidence="8" key="1">
    <citation type="submission" date="2021-02" db="EMBL/GenBank/DDBJ databases">
        <authorList>
            <person name="Nowell W R."/>
        </authorList>
    </citation>
    <scope>NUCLEOTIDE SEQUENCE</scope>
</reference>
<keyword evidence="4 7" id="KW-1133">Transmembrane helix</keyword>
<dbReference type="OrthoDB" id="5870230at2759"/>
<dbReference type="EMBL" id="CAJNOR010001047">
    <property type="protein sequence ID" value="CAF1064019.1"/>
    <property type="molecule type" value="Genomic_DNA"/>
</dbReference>
<evidence type="ECO:0000256" key="5">
    <source>
        <dbReference type="ARBA" id="ARBA00023136"/>
    </source>
</evidence>
<keyword evidence="3 7" id="KW-0812">Transmembrane</keyword>
<dbReference type="CDD" id="cd03127">
    <property type="entry name" value="tetraspanin_LEL"/>
    <property type="match status" value="1"/>
</dbReference>
<dbReference type="Gene3D" id="1.10.1450.10">
    <property type="entry name" value="Tetraspanin"/>
    <property type="match status" value="1"/>
</dbReference>
<evidence type="ECO:0000313" key="11">
    <source>
        <dbReference type="Proteomes" id="UP000663852"/>
    </source>
</evidence>
<feature type="transmembrane region" description="Helical" evidence="7">
    <location>
        <begin position="209"/>
        <end position="232"/>
    </location>
</feature>
<dbReference type="Proteomes" id="UP000663828">
    <property type="component" value="Unassembled WGS sequence"/>
</dbReference>
<keyword evidence="10" id="KW-1185">Reference proteome</keyword>
<feature type="transmembrane region" description="Helical" evidence="7">
    <location>
        <begin position="57"/>
        <end position="79"/>
    </location>
</feature>
<evidence type="ECO:0000313" key="9">
    <source>
        <dbReference type="EMBL" id="CAF1064019.1"/>
    </source>
</evidence>
<evidence type="ECO:0000313" key="10">
    <source>
        <dbReference type="Proteomes" id="UP000663828"/>
    </source>
</evidence>
<dbReference type="PRINTS" id="PR00259">
    <property type="entry name" value="TMFOUR"/>
</dbReference>
<comment type="subcellular location">
    <subcellularLocation>
        <location evidence="1 7">Membrane</location>
        <topology evidence="1 7">Multi-pass membrane protein</topology>
    </subcellularLocation>
</comment>
<feature type="transmembrane region" description="Helical" evidence="7">
    <location>
        <begin position="91"/>
        <end position="116"/>
    </location>
</feature>
<evidence type="ECO:0000256" key="1">
    <source>
        <dbReference type="ARBA" id="ARBA00004141"/>
    </source>
</evidence>
<dbReference type="PANTHER" id="PTHR19282:SF544">
    <property type="entry name" value="TETRASPANIN"/>
    <property type="match status" value="1"/>
</dbReference>
<dbReference type="SUPFAM" id="SSF48652">
    <property type="entry name" value="Tetraspanin"/>
    <property type="match status" value="1"/>
</dbReference>